<dbReference type="EMBL" id="SRPY01000342">
    <property type="protein sequence ID" value="KAG5925739.1"/>
    <property type="molecule type" value="Genomic_DNA"/>
</dbReference>
<dbReference type="GO" id="GO:0003677">
    <property type="term" value="F:DNA binding"/>
    <property type="evidence" value="ECO:0007669"/>
    <property type="project" value="UniProtKB-KW"/>
</dbReference>
<dbReference type="InterPro" id="IPR052360">
    <property type="entry name" value="Transcr_Regulatory_Proteins"/>
</dbReference>
<keyword evidence="10" id="KW-1185">Reference proteome</keyword>
<evidence type="ECO:0000313" key="10">
    <source>
        <dbReference type="Proteomes" id="UP000811619"/>
    </source>
</evidence>
<evidence type="ECO:0000259" key="8">
    <source>
        <dbReference type="PROSITE" id="PS50048"/>
    </source>
</evidence>
<evidence type="ECO:0000256" key="7">
    <source>
        <dbReference type="SAM" id="MobiDB-lite"/>
    </source>
</evidence>
<dbReference type="Gene3D" id="4.10.240.10">
    <property type="entry name" value="Zn(2)-C6 fungal-type DNA-binding domain"/>
    <property type="match status" value="1"/>
</dbReference>
<dbReference type="InterPro" id="IPR001138">
    <property type="entry name" value="Zn2Cys6_DnaBD"/>
</dbReference>
<dbReference type="PANTHER" id="PTHR36206:SF13">
    <property type="entry name" value="TRANSCRIPTIONAL REGULATORY PROTEIN MOC3"/>
    <property type="match status" value="1"/>
</dbReference>
<dbReference type="PROSITE" id="PS00463">
    <property type="entry name" value="ZN2_CY6_FUNGAL_1"/>
    <property type="match status" value="1"/>
</dbReference>
<organism evidence="9 10">
    <name type="scientific">Claviceps africana</name>
    <dbReference type="NCBI Taxonomy" id="83212"/>
    <lineage>
        <taxon>Eukaryota</taxon>
        <taxon>Fungi</taxon>
        <taxon>Dikarya</taxon>
        <taxon>Ascomycota</taxon>
        <taxon>Pezizomycotina</taxon>
        <taxon>Sordariomycetes</taxon>
        <taxon>Hypocreomycetidae</taxon>
        <taxon>Hypocreales</taxon>
        <taxon>Clavicipitaceae</taxon>
        <taxon>Claviceps</taxon>
    </lineage>
</organism>
<evidence type="ECO:0000256" key="5">
    <source>
        <dbReference type="ARBA" id="ARBA00023163"/>
    </source>
</evidence>
<dbReference type="GO" id="GO:0000981">
    <property type="term" value="F:DNA-binding transcription factor activity, RNA polymerase II-specific"/>
    <property type="evidence" value="ECO:0007669"/>
    <property type="project" value="InterPro"/>
</dbReference>
<evidence type="ECO:0000256" key="3">
    <source>
        <dbReference type="ARBA" id="ARBA00023015"/>
    </source>
</evidence>
<keyword evidence="5" id="KW-0804">Transcription</keyword>
<evidence type="ECO:0000256" key="1">
    <source>
        <dbReference type="ARBA" id="ARBA00022723"/>
    </source>
</evidence>
<dbReference type="PRINTS" id="PR00755">
    <property type="entry name" value="AFLATOXINBRP"/>
</dbReference>
<keyword evidence="2" id="KW-0862">Zinc</keyword>
<sequence length="589" mass="65795">MHLASGLFASADDPQGSRAPARWDDDQATMESPESTTSKRPLQRSLVHRSFTATIGHRPRPSRQKKYAPKVRTGCLTCRNRRVKCDENKPSCRRCSKSGLHCQGYLYQDSVAVDTVVRSPKRLAVLHEPGFSLAPAATTPSHQDMRMFHLMRTDAVQQMTGSFDYHFWALDVLKAAHIYPAIWHSCLAFAATYEKLRIPGQSAASVGARHESHVYALEHQNASIQEVVKLVGRASLSRLDKEALVLVNTLYAGLCSIDGELAESASHFVNALKFFSELQRSAGGDDVMSSSSSYLNSSCTLISQETYTKLHYTNRSSWGSMLPLRKQTRIHEDPPTQPFLSLQAAYLEFLVILSDLQDLSGYPSRYHGDLSPEVREAYQKTLMDWELRYLSLKLGSAFSADDQERMSAMELWLAVAKLVADGSLDPCSSVCSVPQCVIEDIVAAADGVLELQAHKIRQGADFSFFIFSPSLHRLLFWVGHGYQDSQMRRVIVAIMRKWPRREPFWDTRHMAAILETIMLFEESGIQLQQSDGLEGAAECGCILGAPSCPRHRIARFGIRSMKEGESMLAIKTLTDCEEGLPGQEIKIGW</sequence>
<name>A0A8K0J5U5_9HYPO</name>
<dbReference type="PANTHER" id="PTHR36206">
    <property type="entry name" value="ASPERCRYPTIN BIOSYNTHESIS CLUSTER-SPECIFIC TRANSCRIPTION REGULATOR ATNN-RELATED"/>
    <property type="match status" value="1"/>
</dbReference>
<dbReference type="GO" id="GO:0008270">
    <property type="term" value="F:zinc ion binding"/>
    <property type="evidence" value="ECO:0007669"/>
    <property type="project" value="InterPro"/>
</dbReference>
<protein>
    <recommendedName>
        <fullName evidence="8">Zn(2)-C6 fungal-type domain-containing protein</fullName>
    </recommendedName>
</protein>
<keyword evidence="3" id="KW-0805">Transcription regulation</keyword>
<dbReference type="InterPro" id="IPR036864">
    <property type="entry name" value="Zn2-C6_fun-type_DNA-bd_sf"/>
</dbReference>
<keyword evidence="4" id="KW-0238">DNA-binding</keyword>
<reference evidence="9" key="1">
    <citation type="journal article" date="2020" name="bioRxiv">
        <title>Whole genome comparisons of ergot fungi reveals the divergence and evolution of species within the genus Claviceps are the result of varying mechanisms driving genome evolution and host range expansion.</title>
        <authorList>
            <person name="Wyka S.A."/>
            <person name="Mondo S.J."/>
            <person name="Liu M."/>
            <person name="Dettman J."/>
            <person name="Nalam V."/>
            <person name="Broders K.D."/>
        </authorList>
    </citation>
    <scope>NUCLEOTIDE SEQUENCE</scope>
    <source>
        <strain evidence="9">CCC 489</strain>
    </source>
</reference>
<dbReference type="SMART" id="SM00066">
    <property type="entry name" value="GAL4"/>
    <property type="match status" value="1"/>
</dbReference>
<dbReference type="OrthoDB" id="3145928at2759"/>
<keyword evidence="1" id="KW-0479">Metal-binding</keyword>
<comment type="caution">
    <text evidence="9">The sequence shown here is derived from an EMBL/GenBank/DDBJ whole genome shotgun (WGS) entry which is preliminary data.</text>
</comment>
<proteinExistence type="predicted"/>
<feature type="domain" description="Zn(2)-C6 fungal-type" evidence="8">
    <location>
        <begin position="74"/>
        <end position="102"/>
    </location>
</feature>
<dbReference type="AlphaFoldDB" id="A0A8K0J5U5"/>
<dbReference type="CDD" id="cd00067">
    <property type="entry name" value="GAL4"/>
    <property type="match status" value="1"/>
</dbReference>
<feature type="compositionally biased region" description="Polar residues" evidence="7">
    <location>
        <begin position="29"/>
        <end position="40"/>
    </location>
</feature>
<evidence type="ECO:0000256" key="2">
    <source>
        <dbReference type="ARBA" id="ARBA00022833"/>
    </source>
</evidence>
<accession>A0A8K0J5U5</accession>
<gene>
    <name evidence="9" type="ORF">E4U42_004004</name>
</gene>
<dbReference type="Proteomes" id="UP000811619">
    <property type="component" value="Unassembled WGS sequence"/>
</dbReference>
<evidence type="ECO:0000256" key="6">
    <source>
        <dbReference type="ARBA" id="ARBA00023242"/>
    </source>
</evidence>
<feature type="region of interest" description="Disordered" evidence="7">
    <location>
        <begin position="1"/>
        <end position="43"/>
    </location>
</feature>
<keyword evidence="6" id="KW-0539">Nucleus</keyword>
<dbReference type="Pfam" id="PF00172">
    <property type="entry name" value="Zn_clus"/>
    <property type="match status" value="1"/>
</dbReference>
<evidence type="ECO:0000313" key="9">
    <source>
        <dbReference type="EMBL" id="KAG5925739.1"/>
    </source>
</evidence>
<evidence type="ECO:0000256" key="4">
    <source>
        <dbReference type="ARBA" id="ARBA00023125"/>
    </source>
</evidence>
<dbReference type="PROSITE" id="PS50048">
    <property type="entry name" value="ZN2_CY6_FUNGAL_2"/>
    <property type="match status" value="1"/>
</dbReference>
<dbReference type="SUPFAM" id="SSF57701">
    <property type="entry name" value="Zn2/Cys6 DNA-binding domain"/>
    <property type="match status" value="1"/>
</dbReference>